<protein>
    <recommendedName>
        <fullName evidence="3">DUF7653 domain-containing protein</fullName>
    </recommendedName>
</protein>
<evidence type="ECO:0000259" key="3">
    <source>
        <dbReference type="Pfam" id="PF24670"/>
    </source>
</evidence>
<dbReference type="Pfam" id="PF24670">
    <property type="entry name" value="DUF7653"/>
    <property type="match status" value="1"/>
</dbReference>
<dbReference type="PANTHER" id="PTHR47491:SF5">
    <property type="entry name" value="CAP-GLY DOMAIN LINKER"/>
    <property type="match status" value="1"/>
</dbReference>
<reference evidence="4 5" key="1">
    <citation type="journal article" date="2023" name="Plant Biotechnol. J.">
        <title>Chromosome-level wild Hevea brasiliensis genome provides new tools for genomic-assisted breeding and valuable loci to elevate rubber yield.</title>
        <authorList>
            <person name="Cheng H."/>
            <person name="Song X."/>
            <person name="Hu Y."/>
            <person name="Wu T."/>
            <person name="Yang Q."/>
            <person name="An Z."/>
            <person name="Feng S."/>
            <person name="Deng Z."/>
            <person name="Wu W."/>
            <person name="Zeng X."/>
            <person name="Tu M."/>
            <person name="Wang X."/>
            <person name="Huang H."/>
        </authorList>
    </citation>
    <scope>NUCLEOTIDE SEQUENCE [LARGE SCALE GENOMIC DNA]</scope>
    <source>
        <strain evidence="4">MT/VB/25A 57/8</strain>
    </source>
</reference>
<proteinExistence type="predicted"/>
<evidence type="ECO:0000313" key="5">
    <source>
        <dbReference type="Proteomes" id="UP001174677"/>
    </source>
</evidence>
<feature type="region of interest" description="Disordered" evidence="2">
    <location>
        <begin position="101"/>
        <end position="178"/>
    </location>
</feature>
<name>A0ABQ9M5S8_HEVBR</name>
<feature type="compositionally biased region" description="Basic and acidic residues" evidence="2">
    <location>
        <begin position="231"/>
        <end position="243"/>
    </location>
</feature>
<dbReference type="InterPro" id="IPR056070">
    <property type="entry name" value="DUF7653"/>
</dbReference>
<evidence type="ECO:0000313" key="4">
    <source>
        <dbReference type="EMBL" id="KAJ9175604.1"/>
    </source>
</evidence>
<dbReference type="EMBL" id="JARPOI010000008">
    <property type="protein sequence ID" value="KAJ9175604.1"/>
    <property type="molecule type" value="Genomic_DNA"/>
</dbReference>
<keyword evidence="5" id="KW-1185">Reference proteome</keyword>
<feature type="region of interest" description="Disordered" evidence="2">
    <location>
        <begin position="36"/>
        <end position="79"/>
    </location>
</feature>
<dbReference type="Proteomes" id="UP001174677">
    <property type="component" value="Chromosome 8"/>
</dbReference>
<evidence type="ECO:0000256" key="2">
    <source>
        <dbReference type="SAM" id="MobiDB-lite"/>
    </source>
</evidence>
<feature type="compositionally biased region" description="Low complexity" evidence="2">
    <location>
        <begin position="168"/>
        <end position="178"/>
    </location>
</feature>
<accession>A0ABQ9M5S8</accession>
<organism evidence="4 5">
    <name type="scientific">Hevea brasiliensis</name>
    <name type="common">Para rubber tree</name>
    <name type="synonym">Siphonia brasiliensis</name>
    <dbReference type="NCBI Taxonomy" id="3981"/>
    <lineage>
        <taxon>Eukaryota</taxon>
        <taxon>Viridiplantae</taxon>
        <taxon>Streptophyta</taxon>
        <taxon>Embryophyta</taxon>
        <taxon>Tracheophyta</taxon>
        <taxon>Spermatophyta</taxon>
        <taxon>Magnoliopsida</taxon>
        <taxon>eudicotyledons</taxon>
        <taxon>Gunneridae</taxon>
        <taxon>Pentapetalae</taxon>
        <taxon>rosids</taxon>
        <taxon>fabids</taxon>
        <taxon>Malpighiales</taxon>
        <taxon>Euphorbiaceae</taxon>
        <taxon>Crotonoideae</taxon>
        <taxon>Micrandreae</taxon>
        <taxon>Hevea</taxon>
    </lineage>
</organism>
<dbReference type="PANTHER" id="PTHR47491">
    <property type="entry name" value="CAP-GLY DOMAIN LINKER"/>
    <property type="match status" value="1"/>
</dbReference>
<feature type="coiled-coil region" evidence="1">
    <location>
        <begin position="822"/>
        <end position="933"/>
    </location>
</feature>
<feature type="coiled-coil region" evidence="1">
    <location>
        <begin position="431"/>
        <end position="610"/>
    </location>
</feature>
<gene>
    <name evidence="4" type="ORF">P3X46_014145</name>
</gene>
<feature type="domain" description="DUF7653" evidence="3">
    <location>
        <begin position="637"/>
        <end position="768"/>
    </location>
</feature>
<keyword evidence="1" id="KW-0175">Coiled coil</keyword>
<sequence>MKKLFFFRSSSSNNGNNNNGSLPSTDKQVYWDIPLETGLNSHGGDKADNSLRSPKGLFSKSRKQVYDNPTSSSTSSYLRRSRSMSSAGFLVDGLEQRDFSCIDDQSRSPSSSINSAAHQRCDHQSRRRAITPERQAKAKRFESTTIQNAYGQDRSGSSGSSKSHHDSSGSSTSSNISSKVLDRYIDGEHQQERSKPKNTALQRNFAANRNAGGKLPPRVQYTAPASPTDGINDKHRSQSFREAKGPRLHFSSRDWVENGFGHESPRRLAKNVIERLSQTHSFRKSSLKEFNHDIPITIEDIYAGSMNKCVDSNIDIPFQKSYSPEEPYETINSYNGDDFVGSQNKTGLLGNNFGDMNSVQTEDAGDVELQRRSKEAEQRVLLLSEELDQECFLDGGFDIPSLIQNIRNITEDRLSLAIEVSSLLNSRISERDASREELRLAKAELESQTRRLEKEKSELQSALEKELDRRSSDWSLKLEKYQLEEHRLRERVRELAEQNVSLQREVSSFSEREAESRSVITYSEQQLKHLTSKLEEVSKEKHELIENLSELQDKYKVAEEDLNCIKRNFEEKDKECKELQKSTARLLRTCKEQEKTVEGLREAYSEEIEKKLSLEEFDKRVTKMQMEQMRLTGAELALRRQAESHRIEIDSLRHENIGLLNRLKCNGEEIGALTYKLDKEMWTRICCLQNQGLSMLKESTQLCSRLLEFIKGKAGHIPETKQDIELIRNGLDGQFVVEADVRVQGFKRGTENLMRSLQTISSLLQEKSSSVASKFELPCTNADGSAKLNHQTSEETLKAELKAETLLTSLLREKLYTKEMEVEQLQAELAAAVRGNEILKCEVQNAMDKLSCVSHELKDFELQMRKKDENMSRLQNDLQESMKELTIVRGILPKVSEERDMMWEEVKQYNEKNMLLNSEVSILKKKIEALDEDVLLKEGQITILKDTIGTKPFDLLASPDYAQEFLIK</sequence>
<evidence type="ECO:0000256" key="1">
    <source>
        <dbReference type="SAM" id="Coils"/>
    </source>
</evidence>
<comment type="caution">
    <text evidence="4">The sequence shown here is derived from an EMBL/GenBank/DDBJ whole genome shotgun (WGS) entry which is preliminary data.</text>
</comment>
<feature type="region of interest" description="Disordered" evidence="2">
    <location>
        <begin position="208"/>
        <end position="243"/>
    </location>
</feature>
<feature type="compositionally biased region" description="Basic and acidic residues" evidence="2">
    <location>
        <begin position="119"/>
        <end position="142"/>
    </location>
</feature>